<name>A0ABR2UTW3_9PEZI</name>
<comment type="similarity">
    <text evidence="2">Belongs to the CBF/MAK21 family.</text>
</comment>
<keyword evidence="4" id="KW-0472">Membrane</keyword>
<dbReference type="InterPro" id="IPR005612">
    <property type="entry name" value="CCAAT-binding_factor"/>
</dbReference>
<evidence type="ECO:0000313" key="8">
    <source>
        <dbReference type="Proteomes" id="UP001408356"/>
    </source>
</evidence>
<gene>
    <name evidence="7" type="ORF">SUNI508_01588</name>
</gene>
<dbReference type="EMBL" id="JARVKF010000396">
    <property type="protein sequence ID" value="KAK9417831.1"/>
    <property type="molecule type" value="Genomic_DNA"/>
</dbReference>
<comment type="subcellular location">
    <subcellularLocation>
        <location evidence="1">Nucleus membrane</location>
        <topology evidence="1">Multi-pass membrane protein</topology>
    </subcellularLocation>
</comment>
<evidence type="ECO:0000256" key="4">
    <source>
        <dbReference type="ARBA" id="ARBA00022989"/>
    </source>
</evidence>
<organism evidence="7 8">
    <name type="scientific">Seiridium unicorne</name>
    <dbReference type="NCBI Taxonomy" id="138068"/>
    <lineage>
        <taxon>Eukaryota</taxon>
        <taxon>Fungi</taxon>
        <taxon>Dikarya</taxon>
        <taxon>Ascomycota</taxon>
        <taxon>Pezizomycotina</taxon>
        <taxon>Sordariomycetes</taxon>
        <taxon>Xylariomycetidae</taxon>
        <taxon>Amphisphaeriales</taxon>
        <taxon>Sporocadaceae</taxon>
        <taxon>Seiridium</taxon>
    </lineage>
</organism>
<proteinExistence type="inferred from homology"/>
<dbReference type="Proteomes" id="UP001408356">
    <property type="component" value="Unassembled WGS sequence"/>
</dbReference>
<evidence type="ECO:0000256" key="1">
    <source>
        <dbReference type="ARBA" id="ARBA00004232"/>
    </source>
</evidence>
<dbReference type="InterPro" id="IPR016024">
    <property type="entry name" value="ARM-type_fold"/>
</dbReference>
<evidence type="ECO:0000256" key="5">
    <source>
        <dbReference type="SAM" id="MobiDB-lite"/>
    </source>
</evidence>
<dbReference type="PANTHER" id="PTHR12455:SF0">
    <property type="entry name" value="NUCLEOLAR COMPLEX PROTEIN 4 HOMOLOG"/>
    <property type="match status" value="1"/>
</dbReference>
<evidence type="ECO:0000256" key="3">
    <source>
        <dbReference type="ARBA" id="ARBA00022692"/>
    </source>
</evidence>
<evidence type="ECO:0000256" key="2">
    <source>
        <dbReference type="ARBA" id="ARBA00007797"/>
    </source>
</evidence>
<keyword evidence="3" id="KW-0812">Transmembrane</keyword>
<dbReference type="SUPFAM" id="SSF48371">
    <property type="entry name" value="ARM repeat"/>
    <property type="match status" value="1"/>
</dbReference>
<dbReference type="InterPro" id="IPR027193">
    <property type="entry name" value="Noc4"/>
</dbReference>
<evidence type="ECO:0000259" key="6">
    <source>
        <dbReference type="Pfam" id="PF03914"/>
    </source>
</evidence>
<dbReference type="PANTHER" id="PTHR12455">
    <property type="entry name" value="NUCLEOLAR COMPLEX PROTEIN 4"/>
    <property type="match status" value="1"/>
</dbReference>
<feature type="region of interest" description="Disordered" evidence="5">
    <location>
        <begin position="1"/>
        <end position="38"/>
    </location>
</feature>
<reference evidence="7 8" key="1">
    <citation type="journal article" date="2024" name="J. Plant Pathol.">
        <title>Sequence and assembly of the genome of Seiridium unicorne, isolate CBS 538.82, causal agent of cypress canker disease.</title>
        <authorList>
            <person name="Scali E."/>
            <person name="Rocca G.D."/>
            <person name="Danti R."/>
            <person name="Garbelotto M."/>
            <person name="Barberini S."/>
            <person name="Baroncelli R."/>
            <person name="Emiliani G."/>
        </authorList>
    </citation>
    <scope>NUCLEOTIDE SEQUENCE [LARGE SCALE GENOMIC DNA]</scope>
    <source>
        <strain evidence="7 8">BM-138-508</strain>
    </source>
</reference>
<dbReference type="Pfam" id="PF03914">
    <property type="entry name" value="CBF"/>
    <property type="match status" value="1"/>
</dbReference>
<sequence>MPSKVTADAPLKRKRSDAASSKPKKRTRSESPSDDEDPAAHILLLENEILESKKAYNNITKLLEIASSKDDEELSTIATISLCRTFIRLLAAGTLTRQPGMSDKQLTICHWLKERLADYKQIVLAALGEEETASTALSLAMRTLKAEGQHLSSKEEYTFPREFLKEIVSVLVKGSSEDARQEFCEKFLGEYCDVRFYTFKALRTILAEDTDIATEDLFGNAFDMLSFFEDVPDSAEDLGEVYTVAPKKKNHPVTSLSQQKKEGQNAWLALLRLGPNRDQTKEVLQIMTRSIAPWFGQQPELLADFLSDSYGAGGSISLLALEGVFYLIQHRNLDYPSFFRKLYSLLDSEILHSKHRSRFLRLLDTFLASTHLPAALVASFLKRLSRLCLNAPPAAIVAIIPWMYNLLKKHPLCTFMIHREIRSEEERRLIETEGLDDPFNAEEEDPMETQAIESCLWEVVQLQSHYHPNVATIAKILAEQFTKQGYNQEDFLDHGYSSLMEAELSKQIKKPPVVEYMIPKRVFLPLDPGSGTEDNLLTKLWDFQ</sequence>
<evidence type="ECO:0000313" key="7">
    <source>
        <dbReference type="EMBL" id="KAK9417831.1"/>
    </source>
</evidence>
<accession>A0ABR2UTW3</accession>
<comment type="caution">
    <text evidence="7">The sequence shown here is derived from an EMBL/GenBank/DDBJ whole genome shotgun (WGS) entry which is preliminary data.</text>
</comment>
<keyword evidence="4" id="KW-1133">Transmembrane helix</keyword>
<feature type="domain" description="CCAAT-binding factor" evidence="6">
    <location>
        <begin position="317"/>
        <end position="474"/>
    </location>
</feature>
<protein>
    <submittedName>
        <fullName evidence="7">CCAAT-binding factor domain-containing protein</fullName>
    </submittedName>
</protein>
<keyword evidence="8" id="KW-1185">Reference proteome</keyword>